<protein>
    <submittedName>
        <fullName evidence="1">Uncharacterized protein</fullName>
    </submittedName>
</protein>
<sequence>MLRLITRFGITSIIRLPGCRSITGRIERVTTCTAVTVCWSRADSYAPYTTRSTAIVAFGRLSKQLRQEALSSTTYTPEEKGRLLRSHFGTPNRSPSCRASINRSRALGCDDTEHLASFTRDPTVPSVWDKLHHSRINPCKALSCTIQLEDEYFRVNQCCPLLSDTGQC</sequence>
<organism evidence="1">
    <name type="scientific">Anopheles coluzzii</name>
    <name type="common">African malaria mosquito</name>
    <dbReference type="NCBI Taxonomy" id="1518534"/>
    <lineage>
        <taxon>Eukaryota</taxon>
        <taxon>Metazoa</taxon>
        <taxon>Ecdysozoa</taxon>
        <taxon>Arthropoda</taxon>
        <taxon>Hexapoda</taxon>
        <taxon>Insecta</taxon>
        <taxon>Pterygota</taxon>
        <taxon>Neoptera</taxon>
        <taxon>Endopterygota</taxon>
        <taxon>Diptera</taxon>
        <taxon>Nematocera</taxon>
        <taxon>Culicoidea</taxon>
        <taxon>Culicidae</taxon>
        <taxon>Anophelinae</taxon>
        <taxon>Anopheles</taxon>
    </lineage>
</organism>
<dbReference type="AlphaFoldDB" id="A0A8W7PGU3"/>
<reference evidence="1" key="1">
    <citation type="submission" date="2022-08" db="UniProtKB">
        <authorList>
            <consortium name="EnsemblMetazoa"/>
        </authorList>
    </citation>
    <scope>IDENTIFICATION</scope>
</reference>
<proteinExistence type="predicted"/>
<dbReference type="Proteomes" id="UP000075882">
    <property type="component" value="Unassembled WGS sequence"/>
</dbReference>
<name>A0A8W7PGU3_ANOCL</name>
<dbReference type="EnsemblMetazoa" id="ACOM031619-RA">
    <property type="protein sequence ID" value="ACOM031619-PA.1"/>
    <property type="gene ID" value="ACOM031619"/>
</dbReference>
<evidence type="ECO:0000313" key="1">
    <source>
        <dbReference type="EnsemblMetazoa" id="ACOM031619-PA.1"/>
    </source>
</evidence>
<accession>A0A8W7PGU3</accession>